<proteinExistence type="predicted"/>
<name>A0AAD6WEA3_9ROSI</name>
<keyword evidence="2" id="KW-1185">Reference proteome</keyword>
<sequence length="72" mass="7752">MVSGGWAGQEDNADHHHLEATLPVRILMLTLPIASKKPSSATCWKPNANSPDGDCQESLLDAVRDKPGVIFL</sequence>
<dbReference type="Proteomes" id="UP001164929">
    <property type="component" value="Chromosome 1"/>
</dbReference>
<reference evidence="1 2" key="1">
    <citation type="journal article" date="2023" name="Mol. Ecol. Resour.">
        <title>Chromosome-level genome assembly of a triploid poplar Populus alba 'Berolinensis'.</title>
        <authorList>
            <person name="Chen S."/>
            <person name="Yu Y."/>
            <person name="Wang X."/>
            <person name="Wang S."/>
            <person name="Zhang T."/>
            <person name="Zhou Y."/>
            <person name="He R."/>
            <person name="Meng N."/>
            <person name="Wang Y."/>
            <person name="Liu W."/>
            <person name="Liu Z."/>
            <person name="Liu J."/>
            <person name="Guo Q."/>
            <person name="Huang H."/>
            <person name="Sederoff R.R."/>
            <person name="Wang G."/>
            <person name="Qu G."/>
            <person name="Chen S."/>
        </authorList>
    </citation>
    <scope>NUCLEOTIDE SEQUENCE [LARGE SCALE GENOMIC DNA]</scope>
    <source>
        <strain evidence="1">SC-2020</strain>
    </source>
</reference>
<evidence type="ECO:0000313" key="2">
    <source>
        <dbReference type="Proteomes" id="UP001164929"/>
    </source>
</evidence>
<evidence type="ECO:0000313" key="1">
    <source>
        <dbReference type="EMBL" id="KAJ7009560.1"/>
    </source>
</evidence>
<dbReference type="EMBL" id="JAQIZT010000001">
    <property type="protein sequence ID" value="KAJ7009560.1"/>
    <property type="molecule type" value="Genomic_DNA"/>
</dbReference>
<gene>
    <name evidence="1" type="ORF">NC653_000295</name>
</gene>
<protein>
    <submittedName>
        <fullName evidence="1">Uncharacterized protein</fullName>
    </submittedName>
</protein>
<organism evidence="1 2">
    <name type="scientific">Populus alba x Populus x berolinensis</name>
    <dbReference type="NCBI Taxonomy" id="444605"/>
    <lineage>
        <taxon>Eukaryota</taxon>
        <taxon>Viridiplantae</taxon>
        <taxon>Streptophyta</taxon>
        <taxon>Embryophyta</taxon>
        <taxon>Tracheophyta</taxon>
        <taxon>Spermatophyta</taxon>
        <taxon>Magnoliopsida</taxon>
        <taxon>eudicotyledons</taxon>
        <taxon>Gunneridae</taxon>
        <taxon>Pentapetalae</taxon>
        <taxon>rosids</taxon>
        <taxon>fabids</taxon>
        <taxon>Malpighiales</taxon>
        <taxon>Salicaceae</taxon>
        <taxon>Saliceae</taxon>
        <taxon>Populus</taxon>
    </lineage>
</organism>
<comment type="caution">
    <text evidence="1">The sequence shown here is derived from an EMBL/GenBank/DDBJ whole genome shotgun (WGS) entry which is preliminary data.</text>
</comment>
<accession>A0AAD6WEA3</accession>
<dbReference type="AlphaFoldDB" id="A0AAD6WEA3"/>